<feature type="compositionally biased region" description="Low complexity" evidence="2">
    <location>
        <begin position="1646"/>
        <end position="1660"/>
    </location>
</feature>
<dbReference type="EMBL" id="CAXITT010000004">
    <property type="protein sequence ID" value="CAL1526345.1"/>
    <property type="molecule type" value="Genomic_DNA"/>
</dbReference>
<keyword evidence="1" id="KW-0479">Metal-binding</keyword>
<dbReference type="Pfam" id="PF00642">
    <property type="entry name" value="zf-CCCH"/>
    <property type="match status" value="1"/>
</dbReference>
<evidence type="ECO:0000313" key="4">
    <source>
        <dbReference type="EMBL" id="CAL1526345.1"/>
    </source>
</evidence>
<dbReference type="GO" id="GO:0008270">
    <property type="term" value="F:zinc ion binding"/>
    <property type="evidence" value="ECO:0007669"/>
    <property type="project" value="UniProtKB-KW"/>
</dbReference>
<feature type="compositionally biased region" description="Acidic residues" evidence="2">
    <location>
        <begin position="127"/>
        <end position="137"/>
    </location>
</feature>
<dbReference type="InterPro" id="IPR047187">
    <property type="entry name" value="SF1_C_Upf1"/>
</dbReference>
<dbReference type="PANTHER" id="PTHR10887:SF365">
    <property type="entry name" value="HELICASE WITH ZINC FINGER DOMAIN-RELATED"/>
    <property type="match status" value="1"/>
</dbReference>
<sequence length="1723" mass="194529">MDGAPQEPKDDVTMEDARGAAGGVVDEAREGSPSASSALQSVADYLNKVNALTKKKQHKDGLDVCNEALNVYPGKSRLLEKKTKLLCQLLLFQEAFKLVEEWIQLDPQNSAAKREHDKLKIILSAVEDPDSDEEERDDPPQKEEKTEDGTVTENSFEQKVDSNKNVAGREVETFSNTSKSAFKIYGKPLSPQHKNSEGSSLAFAKLYILTVDVDEWQYRAPPRGLASDEYSLCKRFMETGRCTFREKCTRAHSEAELEEWNHRYAVRKQQLLQSQEARAHGGTYIEQLLEKLMSQEPPKMLLVENMEPVKIHVNSDLKVSMSTKKCTNAWTFTVTSKLCLHCVALMSDTNRSYFHISSISVGPRKTQKYQNLENQCQEWVNQDTQSKGQGEYVYRVKVVFKTDIYGTFRQSIVFDFGVEAILMREVQVESAPATDPEKIRKEITLTEAHRWNEKTVTLVNFEPRPVSYSEPEAALMAKYMLPKPDKFCPPETVMHSLSKENYRLWMHEMLYIEEMAQVGYVSRFNVTTSLQLVNRFLLMPSLLSTAKYAQGGELFARMKLEDDLSEDSMAGRLILQSSNIAWIAEGKKERPEKVYEAVIEDKGKNFIFMRLSKTCVEELGLSCDQEFNAQIQFQLNRLSMCEMHSAVDRLPTLDIVFPDLENLPDKLELADTVLQDSNESKRLNEKQKDAVRLILAAKDLKLPPLLIVGPFGTGKTFTMAQAAKQVLKQEGTRILICTHSNSAADLYIKEFLHDYVETDDHLEARPLRVMYKFRWIQTVPEVVLEYTLLEREGPMAGTFRAPTVEDVMKHRIIITTLSSARYVVDLDLPKDAFSHIFIDEAAQSLESETIIPLSVAHENTRIVFAGDHMQAKMYLIYAYQMSPEVYSDFTRQQGFHTSLLERLHELYPKDCVYMVMLCENYRAHAAIVDFTSELFYDNKLISSGNIVAHDQFYPLTFYAAKGEEIQHENSTGFYNMSEVYEIVERVDELKKKWPEAWGAFDNNGISIVAPYSDQVSKIRAELRKRKLFNVNVERVLNVQGKQYRVIMLSITRTRLTCRSDPNMEEYLDFGFLSNIKLLNTAITRAQSLVVVVGDPVSVCLVGKCRKIWEYFLEICHYNESLHGISWVPLREQLDRAELTKSFVLNPLAPEFVPSRMYHNHHTAPQDHSVFYPGVHMGGWPSYPGIMPGQPFPQMFPQMYQQPMYFPYNAGLVPTMYYPQAFGRGILQNRQMFGRFIPPGGFQYTRGGGPVREGVPRTVEMPGGRGIRHHRGSRHMYYSPPRVQSFTGLPGFSPMMQAQQPAPGGYFYHVPDDPRAIAFASAQPSMHPYLAPAPQFPTHPLRPSTMGAYSGLPHHQGGFHPLHPQAHPHGSSSPLNTGMLFYHDARMARDRSDTGDSTGSPRLSDSPSSGIQLLPNVKHVPAHLLGKPGETSPEQPNSNPSSPPINMPIGSQLRDERAAALSHRPYSPANYVRERSGSGDINLGRSYSPANFMRERTASGDDLTSRRSYSPAIYSHDERRSSGDDMRSSHERSMSISPPLVPPNPLPVSTLMRQPEQRNGGGTNGTSRLNNRRQKPNLMLRTGFSRQYSDDLPTPTVITNMIQMIDDNIDEGSAEDESSLSLGGGDRRNNLRLKMSVAQRLQHMHATESSEASSSSTPPSTEDSHPSYASMVSRAQRQGITAEEAAQLEIQTPRTPKGFITPGAEVEVDPFGILKSLNIGGTHQ</sequence>
<feature type="region of interest" description="Disordered" evidence="2">
    <location>
        <begin position="1463"/>
        <end position="1574"/>
    </location>
</feature>
<accession>A0AAV2GYY2</accession>
<dbReference type="Gene3D" id="3.40.50.300">
    <property type="entry name" value="P-loop containing nucleotide triphosphate hydrolases"/>
    <property type="match status" value="2"/>
</dbReference>
<protein>
    <recommendedName>
        <fullName evidence="3">C3H1-type domain-containing protein</fullName>
    </recommendedName>
</protein>
<feature type="domain" description="C3H1-type" evidence="3">
    <location>
        <begin position="232"/>
        <end position="255"/>
    </location>
</feature>
<feature type="compositionally biased region" description="Basic and acidic residues" evidence="2">
    <location>
        <begin position="1492"/>
        <end position="1504"/>
    </location>
</feature>
<evidence type="ECO:0000259" key="3">
    <source>
        <dbReference type="PROSITE" id="PS50103"/>
    </source>
</evidence>
<keyword evidence="1" id="KW-0863">Zinc-finger</keyword>
<dbReference type="Gene3D" id="1.25.40.10">
    <property type="entry name" value="Tetratricopeptide repeat domain"/>
    <property type="match status" value="1"/>
</dbReference>
<dbReference type="PANTHER" id="PTHR10887">
    <property type="entry name" value="DNA2/NAM7 HELICASE FAMILY"/>
    <property type="match status" value="1"/>
</dbReference>
<comment type="caution">
    <text evidence="4">The sequence shown here is derived from an EMBL/GenBank/DDBJ whole genome shotgun (WGS) entry which is preliminary data.</text>
</comment>
<keyword evidence="5" id="KW-1185">Reference proteome</keyword>
<keyword evidence="1" id="KW-0862">Zinc</keyword>
<dbReference type="Pfam" id="PF13087">
    <property type="entry name" value="AAA_12"/>
    <property type="match status" value="1"/>
</dbReference>
<dbReference type="InterPro" id="IPR041679">
    <property type="entry name" value="DNA2/NAM7-like_C"/>
</dbReference>
<feature type="zinc finger region" description="C3H1-type" evidence="1">
    <location>
        <begin position="232"/>
        <end position="255"/>
    </location>
</feature>
<evidence type="ECO:0000256" key="1">
    <source>
        <dbReference type="PROSITE-ProRule" id="PRU00723"/>
    </source>
</evidence>
<evidence type="ECO:0000313" key="5">
    <source>
        <dbReference type="Proteomes" id="UP001497497"/>
    </source>
</evidence>
<dbReference type="SUPFAM" id="SSF52540">
    <property type="entry name" value="P-loop containing nucleoside triphosphate hydrolases"/>
    <property type="match status" value="1"/>
</dbReference>
<dbReference type="GO" id="GO:0043186">
    <property type="term" value="C:P granule"/>
    <property type="evidence" value="ECO:0007669"/>
    <property type="project" value="TreeGrafter"/>
</dbReference>
<gene>
    <name evidence="4" type="ORF">GSLYS_00000522001</name>
</gene>
<feature type="region of interest" description="Disordered" evidence="2">
    <location>
        <begin position="123"/>
        <end position="162"/>
    </location>
</feature>
<feature type="compositionally biased region" description="Basic and acidic residues" evidence="2">
    <location>
        <begin position="7"/>
        <end position="18"/>
    </location>
</feature>
<feature type="compositionally biased region" description="Basic and acidic residues" evidence="2">
    <location>
        <begin position="1514"/>
        <end position="1532"/>
    </location>
</feature>
<dbReference type="InterPro" id="IPR011990">
    <property type="entry name" value="TPR-like_helical_dom_sf"/>
</dbReference>
<feature type="region of interest" description="Disordered" evidence="2">
    <location>
        <begin position="1329"/>
        <end position="1449"/>
    </location>
</feature>
<dbReference type="SUPFAM" id="SSF48452">
    <property type="entry name" value="TPR-like"/>
    <property type="match status" value="1"/>
</dbReference>
<dbReference type="GO" id="GO:0005829">
    <property type="term" value="C:cytosol"/>
    <property type="evidence" value="ECO:0007669"/>
    <property type="project" value="TreeGrafter"/>
</dbReference>
<dbReference type="InterPro" id="IPR000571">
    <property type="entry name" value="Znf_CCCH"/>
</dbReference>
<dbReference type="GO" id="GO:0004386">
    <property type="term" value="F:helicase activity"/>
    <property type="evidence" value="ECO:0007669"/>
    <property type="project" value="InterPro"/>
</dbReference>
<feature type="compositionally biased region" description="Polar residues" evidence="2">
    <location>
        <begin position="1394"/>
        <end position="1410"/>
    </location>
</feature>
<reference evidence="4 5" key="1">
    <citation type="submission" date="2024-04" db="EMBL/GenBank/DDBJ databases">
        <authorList>
            <consortium name="Genoscope - CEA"/>
            <person name="William W."/>
        </authorList>
    </citation>
    <scope>NUCLEOTIDE SEQUENCE [LARGE SCALE GENOMIC DNA]</scope>
</reference>
<dbReference type="FunFam" id="3.40.50.300:FF:000419">
    <property type="entry name" value="Probable helicase with zinc finger domain"/>
    <property type="match status" value="1"/>
</dbReference>
<dbReference type="InterPro" id="IPR041677">
    <property type="entry name" value="DNA2/NAM7_AAA_11"/>
</dbReference>
<organism evidence="4 5">
    <name type="scientific">Lymnaea stagnalis</name>
    <name type="common">Great pond snail</name>
    <name type="synonym">Helix stagnalis</name>
    <dbReference type="NCBI Taxonomy" id="6523"/>
    <lineage>
        <taxon>Eukaryota</taxon>
        <taxon>Metazoa</taxon>
        <taxon>Spiralia</taxon>
        <taxon>Lophotrochozoa</taxon>
        <taxon>Mollusca</taxon>
        <taxon>Gastropoda</taxon>
        <taxon>Heterobranchia</taxon>
        <taxon>Euthyneura</taxon>
        <taxon>Panpulmonata</taxon>
        <taxon>Hygrophila</taxon>
        <taxon>Lymnaeoidea</taxon>
        <taxon>Lymnaeidae</taxon>
        <taxon>Lymnaea</taxon>
    </lineage>
</organism>
<proteinExistence type="predicted"/>
<dbReference type="SMART" id="SM00356">
    <property type="entry name" value="ZnF_C3H1"/>
    <property type="match status" value="1"/>
</dbReference>
<dbReference type="InterPro" id="IPR027417">
    <property type="entry name" value="P-loop_NTPase"/>
</dbReference>
<feature type="compositionally biased region" description="Basic and acidic residues" evidence="2">
    <location>
        <begin position="138"/>
        <end position="148"/>
    </location>
</feature>
<feature type="region of interest" description="Disordered" evidence="2">
    <location>
        <begin position="1639"/>
        <end position="1702"/>
    </location>
</feature>
<name>A0AAV2GYY2_LYMST</name>
<feature type="region of interest" description="Disordered" evidence="2">
    <location>
        <begin position="1"/>
        <end position="36"/>
    </location>
</feature>
<dbReference type="InterPro" id="IPR045055">
    <property type="entry name" value="DNA2/NAM7-like"/>
</dbReference>
<dbReference type="Proteomes" id="UP001497497">
    <property type="component" value="Unassembled WGS sequence"/>
</dbReference>
<dbReference type="CDD" id="cd18808">
    <property type="entry name" value="SF1_C_Upf1"/>
    <property type="match status" value="1"/>
</dbReference>
<dbReference type="Pfam" id="PF13086">
    <property type="entry name" value="AAA_11"/>
    <property type="match status" value="2"/>
</dbReference>
<evidence type="ECO:0000256" key="2">
    <source>
        <dbReference type="SAM" id="MobiDB-lite"/>
    </source>
</evidence>
<feature type="compositionally biased region" description="Basic and acidic residues" evidence="2">
    <location>
        <begin position="1382"/>
        <end position="1393"/>
    </location>
</feature>
<dbReference type="GO" id="GO:0035194">
    <property type="term" value="P:regulatory ncRNA-mediated post-transcriptional gene silencing"/>
    <property type="evidence" value="ECO:0007669"/>
    <property type="project" value="TreeGrafter"/>
</dbReference>
<dbReference type="PROSITE" id="PS50103">
    <property type="entry name" value="ZF_C3H1"/>
    <property type="match status" value="1"/>
</dbReference>